<dbReference type="CDD" id="cd00086">
    <property type="entry name" value="homeodomain"/>
    <property type="match status" value="1"/>
</dbReference>
<evidence type="ECO:0000256" key="3">
    <source>
        <dbReference type="ARBA" id="ARBA00023155"/>
    </source>
</evidence>
<dbReference type="PRINTS" id="PR00028">
    <property type="entry name" value="POUDOMAIN"/>
</dbReference>
<proteinExistence type="predicted"/>
<dbReference type="Gene3D" id="1.10.260.40">
    <property type="entry name" value="lambda repressor-like DNA-binding domains"/>
    <property type="match status" value="1"/>
</dbReference>
<dbReference type="SUPFAM" id="SSF46689">
    <property type="entry name" value="Homeodomain-like"/>
    <property type="match status" value="1"/>
</dbReference>
<dbReference type="Proteomes" id="UP000001307">
    <property type="component" value="Unassembled WGS sequence"/>
</dbReference>
<organism evidence="9">
    <name type="scientific">Oikopleura dioica</name>
    <name type="common">Tunicate</name>
    <dbReference type="NCBI Taxonomy" id="34765"/>
    <lineage>
        <taxon>Eukaryota</taxon>
        <taxon>Metazoa</taxon>
        <taxon>Chordata</taxon>
        <taxon>Tunicata</taxon>
        <taxon>Appendicularia</taxon>
        <taxon>Copelata</taxon>
        <taxon>Oikopleuridae</taxon>
        <taxon>Oikopleura</taxon>
    </lineage>
</organism>
<keyword evidence="12" id="KW-1185">Reference proteome</keyword>
<dbReference type="EMBL" id="FN655270">
    <property type="protein sequence ID" value="CBY38611.1"/>
    <property type="molecule type" value="Genomic_DNA"/>
</dbReference>
<reference evidence="9" key="1">
    <citation type="journal article" date="2010" name="Science">
        <title>Plasticity of animal genome architecture unmasked by rapid evolution of a pelagic tunicate.</title>
        <authorList>
            <person name="Denoeud F."/>
            <person name="Henriet S."/>
            <person name="Mungpakdee S."/>
            <person name="Aury J.M."/>
            <person name="Da Silva C."/>
            <person name="Brinkmann H."/>
            <person name="Mikhaleva J."/>
            <person name="Olsen L.C."/>
            <person name="Jubin C."/>
            <person name="Canestro C."/>
            <person name="Bouquet J.M."/>
            <person name="Danks G."/>
            <person name="Poulain J."/>
            <person name="Campsteijn C."/>
            <person name="Adamski M."/>
            <person name="Cross I."/>
            <person name="Yadetie F."/>
            <person name="Muffato M."/>
            <person name="Louis A."/>
            <person name="Butcher S."/>
            <person name="Tsagkogeorga G."/>
            <person name="Konrad A."/>
            <person name="Singh S."/>
            <person name="Jensen M.F."/>
            <person name="Cong E.H."/>
            <person name="Eikeseth-Otteraa H."/>
            <person name="Noel B."/>
            <person name="Anthouard V."/>
            <person name="Porcel B.M."/>
            <person name="Kachouri-Lafond R."/>
            <person name="Nishino A."/>
            <person name="Ugolini M."/>
            <person name="Chourrout P."/>
            <person name="Nishida H."/>
            <person name="Aasland R."/>
            <person name="Huzurbazar S."/>
            <person name="Westhof E."/>
            <person name="Delsuc F."/>
            <person name="Lehrach H."/>
            <person name="Reinhardt R."/>
            <person name="Weissenbach J."/>
            <person name="Roy S.W."/>
            <person name="Artiguenave F."/>
            <person name="Postlethwait J.H."/>
            <person name="Manak J.R."/>
            <person name="Thompson E.M."/>
            <person name="Jaillon O."/>
            <person name="Du Pasquier L."/>
            <person name="Boudinot P."/>
            <person name="Liberles D.A."/>
            <person name="Volff J.N."/>
            <person name="Philippe H."/>
            <person name="Lenhard B."/>
            <person name="Roest Crollius H."/>
            <person name="Wincker P."/>
            <person name="Chourrout D."/>
        </authorList>
    </citation>
    <scope>NUCLEOTIDE SEQUENCE [LARGE SCALE GENOMIC DNA]</scope>
</reference>
<comment type="subcellular location">
    <subcellularLocation>
        <location evidence="1 5 6">Nucleus</location>
    </subcellularLocation>
</comment>
<dbReference type="InterPro" id="IPR013847">
    <property type="entry name" value="POU"/>
</dbReference>
<evidence type="ECO:0000256" key="6">
    <source>
        <dbReference type="RuleBase" id="RU000682"/>
    </source>
</evidence>
<dbReference type="SUPFAM" id="SSF47413">
    <property type="entry name" value="lambda repressor-like DNA-binding domains"/>
    <property type="match status" value="1"/>
</dbReference>
<evidence type="ECO:0000259" key="8">
    <source>
        <dbReference type="PROSITE" id="PS51179"/>
    </source>
</evidence>
<protein>
    <recommendedName>
        <fullName evidence="13">POU domain protein</fullName>
    </recommendedName>
</protein>
<dbReference type="EMBL" id="FN653048">
    <property type="protein sequence ID" value="CBY09848.1"/>
    <property type="molecule type" value="Genomic_DNA"/>
</dbReference>
<dbReference type="Pfam" id="PF00046">
    <property type="entry name" value="Homeodomain"/>
    <property type="match status" value="1"/>
</dbReference>
<dbReference type="PROSITE" id="PS00465">
    <property type="entry name" value="POU_2"/>
    <property type="match status" value="1"/>
</dbReference>
<keyword evidence="4 5" id="KW-0539">Nucleus</keyword>
<dbReference type="EMBL" id="FN655146">
    <property type="protein sequence ID" value="CBY38149.1"/>
    <property type="molecule type" value="Genomic_DNA"/>
</dbReference>
<dbReference type="PANTHER" id="PTHR11636">
    <property type="entry name" value="POU DOMAIN"/>
    <property type="match status" value="1"/>
</dbReference>
<gene>
    <name evidence="9" type="ORF">GSOID_T00010664001</name>
    <name evidence="10" type="ORF">GSOID_T00031659001</name>
    <name evidence="11" type="ORF">GSOID_T00032565001</name>
</gene>
<evidence type="ECO:0000256" key="1">
    <source>
        <dbReference type="ARBA" id="ARBA00004123"/>
    </source>
</evidence>
<dbReference type="InterPro" id="IPR050255">
    <property type="entry name" value="POU_domain_TF"/>
</dbReference>
<evidence type="ECO:0000256" key="2">
    <source>
        <dbReference type="ARBA" id="ARBA00023125"/>
    </source>
</evidence>
<dbReference type="AlphaFoldDB" id="E4XGQ0"/>
<dbReference type="OrthoDB" id="6358449at2759"/>
<evidence type="ECO:0008006" key="13">
    <source>
        <dbReference type="Google" id="ProtNLM"/>
    </source>
</evidence>
<sequence>MYLDSYLCDCARFCDATDPHFASYLEFQIQIENYLQTISPPDYSAFPQPSEFLSSTACAPRSQQRKDSRSYKHKIAALNASNATLLQPLKQIQNKIPQDLREDSNENVSEVFIMMVKRVRVRLGFTQSDLGASLGAMYGKPFSQTTICRFESQQLSSSNMKRLVPLLKRWVGDAEQKPAYVTQKTNEEILKKAKKRDVSEPEVIAILQKQFSKNSRPTAAQLSVMARSLNLDKEALRNWYTRQKSNLISLL</sequence>
<dbReference type="InterPro" id="IPR010982">
    <property type="entry name" value="Lambda_DNA-bd_dom_sf"/>
</dbReference>
<dbReference type="Proteomes" id="UP000011014">
    <property type="component" value="Unassembled WGS sequence"/>
</dbReference>
<feature type="domain" description="POU-specific" evidence="8">
    <location>
        <begin position="101"/>
        <end position="175"/>
    </location>
</feature>
<dbReference type="PROSITE" id="PS51179">
    <property type="entry name" value="POU_3"/>
    <property type="match status" value="1"/>
</dbReference>
<dbReference type="SMART" id="SM00352">
    <property type="entry name" value="POU"/>
    <property type="match status" value="1"/>
</dbReference>
<dbReference type="InParanoid" id="E4XGQ0"/>
<dbReference type="Gene3D" id="1.10.10.60">
    <property type="entry name" value="Homeodomain-like"/>
    <property type="match status" value="1"/>
</dbReference>
<keyword evidence="3 5" id="KW-0371">Homeobox</keyword>
<dbReference type="GO" id="GO:0000981">
    <property type="term" value="F:DNA-binding transcription factor activity, RNA polymerase II-specific"/>
    <property type="evidence" value="ECO:0007669"/>
    <property type="project" value="TreeGrafter"/>
</dbReference>
<dbReference type="PROSITE" id="PS50071">
    <property type="entry name" value="HOMEOBOX_2"/>
    <property type="match status" value="1"/>
</dbReference>
<keyword evidence="2 5" id="KW-0238">DNA-binding</keyword>
<feature type="domain" description="Homeobox" evidence="7">
    <location>
        <begin position="190"/>
        <end position="250"/>
    </location>
</feature>
<dbReference type="InterPro" id="IPR000327">
    <property type="entry name" value="POU_dom"/>
</dbReference>
<evidence type="ECO:0000256" key="5">
    <source>
        <dbReference type="PROSITE-ProRule" id="PRU00108"/>
    </source>
</evidence>
<evidence type="ECO:0000313" key="10">
    <source>
        <dbReference type="EMBL" id="CBY38149.1"/>
    </source>
</evidence>
<feature type="DNA-binding region" description="Homeobox" evidence="5">
    <location>
        <begin position="192"/>
        <end position="251"/>
    </location>
</feature>
<accession>E4XGQ0</accession>
<evidence type="ECO:0000259" key="7">
    <source>
        <dbReference type="PROSITE" id="PS50071"/>
    </source>
</evidence>
<evidence type="ECO:0000313" key="9">
    <source>
        <dbReference type="EMBL" id="CBY09848.1"/>
    </source>
</evidence>
<evidence type="ECO:0000313" key="11">
    <source>
        <dbReference type="EMBL" id="CBY38611.1"/>
    </source>
</evidence>
<evidence type="ECO:0000256" key="4">
    <source>
        <dbReference type="ARBA" id="ARBA00023242"/>
    </source>
</evidence>
<dbReference type="GO" id="GO:0005634">
    <property type="term" value="C:nucleus"/>
    <property type="evidence" value="ECO:0007669"/>
    <property type="project" value="UniProtKB-SubCell"/>
</dbReference>
<dbReference type="Pfam" id="PF00157">
    <property type="entry name" value="Pou"/>
    <property type="match status" value="1"/>
</dbReference>
<dbReference type="InterPro" id="IPR009057">
    <property type="entry name" value="Homeodomain-like_sf"/>
</dbReference>
<evidence type="ECO:0000313" key="12">
    <source>
        <dbReference type="Proteomes" id="UP000001307"/>
    </source>
</evidence>
<dbReference type="InterPro" id="IPR001356">
    <property type="entry name" value="HD"/>
</dbReference>
<name>E4XGQ0_OIKDI</name>
<dbReference type="GO" id="GO:0000978">
    <property type="term" value="F:RNA polymerase II cis-regulatory region sequence-specific DNA binding"/>
    <property type="evidence" value="ECO:0007669"/>
    <property type="project" value="TreeGrafter"/>
</dbReference>